<accession>A0A5B7JIK6</accession>
<protein>
    <submittedName>
        <fullName evidence="2">Uncharacterized protein</fullName>
    </submittedName>
</protein>
<gene>
    <name evidence="2" type="ORF">E2C01_093276</name>
</gene>
<dbReference type="EMBL" id="VSRR010112094">
    <property type="protein sequence ID" value="MPC97931.1"/>
    <property type="molecule type" value="Genomic_DNA"/>
</dbReference>
<feature type="region of interest" description="Disordered" evidence="1">
    <location>
        <begin position="1"/>
        <end position="31"/>
    </location>
</feature>
<dbReference type="Proteomes" id="UP000324222">
    <property type="component" value="Unassembled WGS sequence"/>
</dbReference>
<evidence type="ECO:0000313" key="3">
    <source>
        <dbReference type="Proteomes" id="UP000324222"/>
    </source>
</evidence>
<evidence type="ECO:0000256" key="1">
    <source>
        <dbReference type="SAM" id="MobiDB-lite"/>
    </source>
</evidence>
<dbReference type="AlphaFoldDB" id="A0A5B7JIK6"/>
<feature type="compositionally biased region" description="Polar residues" evidence="1">
    <location>
        <begin position="15"/>
        <end position="24"/>
    </location>
</feature>
<comment type="caution">
    <text evidence="2">The sequence shown here is derived from an EMBL/GenBank/DDBJ whole genome shotgun (WGS) entry which is preliminary data.</text>
</comment>
<proteinExistence type="predicted"/>
<reference evidence="2 3" key="1">
    <citation type="submission" date="2019-05" db="EMBL/GenBank/DDBJ databases">
        <title>Another draft genome of Portunus trituberculatus and its Hox gene families provides insights of decapod evolution.</title>
        <authorList>
            <person name="Jeong J.-H."/>
            <person name="Song I."/>
            <person name="Kim S."/>
            <person name="Choi T."/>
            <person name="Kim D."/>
            <person name="Ryu S."/>
            <person name="Kim W."/>
        </authorList>
    </citation>
    <scope>NUCLEOTIDE SEQUENCE [LARGE SCALE GENOMIC DNA]</scope>
    <source>
        <tissue evidence="2">Muscle</tissue>
    </source>
</reference>
<evidence type="ECO:0000313" key="2">
    <source>
        <dbReference type="EMBL" id="MPC97931.1"/>
    </source>
</evidence>
<name>A0A5B7JIK6_PORTR</name>
<organism evidence="2 3">
    <name type="scientific">Portunus trituberculatus</name>
    <name type="common">Swimming crab</name>
    <name type="synonym">Neptunus trituberculatus</name>
    <dbReference type="NCBI Taxonomy" id="210409"/>
    <lineage>
        <taxon>Eukaryota</taxon>
        <taxon>Metazoa</taxon>
        <taxon>Ecdysozoa</taxon>
        <taxon>Arthropoda</taxon>
        <taxon>Crustacea</taxon>
        <taxon>Multicrustacea</taxon>
        <taxon>Malacostraca</taxon>
        <taxon>Eumalacostraca</taxon>
        <taxon>Eucarida</taxon>
        <taxon>Decapoda</taxon>
        <taxon>Pleocyemata</taxon>
        <taxon>Brachyura</taxon>
        <taxon>Eubrachyura</taxon>
        <taxon>Portunoidea</taxon>
        <taxon>Portunidae</taxon>
        <taxon>Portuninae</taxon>
        <taxon>Portunus</taxon>
    </lineage>
</organism>
<sequence length="31" mass="3306">MFHAAPSRLCIPSQEPLNTPSAPRQGTGRGQ</sequence>
<keyword evidence="3" id="KW-1185">Reference proteome</keyword>